<name>A0ABW7PIT8_9ACTN</name>
<evidence type="ECO:0000313" key="3">
    <source>
        <dbReference type="Proteomes" id="UP001610631"/>
    </source>
</evidence>
<evidence type="ECO:0000313" key="2">
    <source>
        <dbReference type="EMBL" id="MFH7598050.1"/>
    </source>
</evidence>
<protein>
    <submittedName>
        <fullName evidence="2">Uncharacterized protein</fullName>
    </submittedName>
</protein>
<feature type="region of interest" description="Disordered" evidence="1">
    <location>
        <begin position="76"/>
        <end position="96"/>
    </location>
</feature>
<accession>A0ABW7PIT8</accession>
<organism evidence="2 3">
    <name type="scientific">Streptomyces racemochromogenes</name>
    <dbReference type="NCBI Taxonomy" id="67353"/>
    <lineage>
        <taxon>Bacteria</taxon>
        <taxon>Bacillati</taxon>
        <taxon>Actinomycetota</taxon>
        <taxon>Actinomycetes</taxon>
        <taxon>Kitasatosporales</taxon>
        <taxon>Streptomycetaceae</taxon>
        <taxon>Streptomyces</taxon>
    </lineage>
</organism>
<keyword evidence="3" id="KW-1185">Reference proteome</keyword>
<sequence>MAAVLSEIDLLRLETRAELLEVGAVLDALALSCRPGPYRLGEDPYEEDPEPADAGVDLRTDAAGIAEQLVAYDRIHGGGTTACPPAHPGGDRDTERDMARAYLRREWIAFREGFFPSPASQPPPS</sequence>
<proteinExistence type="predicted"/>
<dbReference type="EMBL" id="JBBDHD010000068">
    <property type="protein sequence ID" value="MFH7598050.1"/>
    <property type="molecule type" value="Genomic_DNA"/>
</dbReference>
<evidence type="ECO:0000256" key="1">
    <source>
        <dbReference type="SAM" id="MobiDB-lite"/>
    </source>
</evidence>
<comment type="caution">
    <text evidence="2">The sequence shown here is derived from an EMBL/GenBank/DDBJ whole genome shotgun (WGS) entry which is preliminary data.</text>
</comment>
<gene>
    <name evidence="2" type="ORF">WDV06_23560</name>
</gene>
<reference evidence="2 3" key="1">
    <citation type="submission" date="2024-03" db="EMBL/GenBank/DDBJ databases">
        <title>Whole genome sequencing of Streptomyces racemochromogenes, to identify antimicrobial biosynthetic gene clusters.</title>
        <authorList>
            <person name="Suryawanshi P."/>
            <person name="Krishnaraj P.U."/>
            <person name="Arun Y.P."/>
            <person name="Suryawanshi M.P."/>
            <person name="Rakshit O."/>
        </authorList>
    </citation>
    <scope>NUCLEOTIDE SEQUENCE [LARGE SCALE GENOMIC DNA]</scope>
    <source>
        <strain evidence="2 3">AUDT626</strain>
    </source>
</reference>
<dbReference type="Proteomes" id="UP001610631">
    <property type="component" value="Unassembled WGS sequence"/>
</dbReference>